<accession>A0A0L6W1W3</accession>
<dbReference type="PANTHER" id="PTHR16458">
    <property type="entry name" value="GLYCINE N-METHYLTRANSFERASE"/>
    <property type="match status" value="1"/>
</dbReference>
<dbReference type="GO" id="GO:1901052">
    <property type="term" value="P:sarcosine metabolic process"/>
    <property type="evidence" value="ECO:0007669"/>
    <property type="project" value="TreeGrafter"/>
</dbReference>
<dbReference type="GO" id="GO:0032259">
    <property type="term" value="P:methylation"/>
    <property type="evidence" value="ECO:0007669"/>
    <property type="project" value="UniProtKB-KW"/>
</dbReference>
<evidence type="ECO:0000256" key="2">
    <source>
        <dbReference type="ARBA" id="ARBA00022679"/>
    </source>
</evidence>
<reference evidence="6" key="1">
    <citation type="submission" date="2015-07" db="EMBL/GenBank/DDBJ databases">
        <title>Complete Genome of Thermincola ferriacetica strain Z-0001T.</title>
        <authorList>
            <person name="Lusk B."/>
            <person name="Badalamenti J.P."/>
            <person name="Parameswaran P."/>
            <person name="Bond D.R."/>
            <person name="Torres C.I."/>
        </authorList>
    </citation>
    <scope>NUCLEOTIDE SEQUENCE [LARGE SCALE GENOMIC DNA]</scope>
    <source>
        <strain evidence="6">Z-0001</strain>
    </source>
</reference>
<dbReference type="PANTHER" id="PTHR16458:SF2">
    <property type="entry name" value="GLYCINE N-METHYLTRANSFERASE"/>
    <property type="match status" value="1"/>
</dbReference>
<dbReference type="GO" id="GO:0016594">
    <property type="term" value="F:glycine binding"/>
    <property type="evidence" value="ECO:0007669"/>
    <property type="project" value="TreeGrafter"/>
</dbReference>
<dbReference type="GO" id="GO:0046500">
    <property type="term" value="P:S-adenosylmethionine metabolic process"/>
    <property type="evidence" value="ECO:0007669"/>
    <property type="project" value="TreeGrafter"/>
</dbReference>
<dbReference type="Gene3D" id="3.40.50.150">
    <property type="entry name" value="Vaccinia Virus protein VP39"/>
    <property type="match status" value="1"/>
</dbReference>
<evidence type="ECO:0000256" key="1">
    <source>
        <dbReference type="ARBA" id="ARBA00022603"/>
    </source>
</evidence>
<keyword evidence="2 5" id="KW-0808">Transferase</keyword>
<keyword evidence="1 5" id="KW-0489">Methyltransferase</keyword>
<dbReference type="InterPro" id="IPR029063">
    <property type="entry name" value="SAM-dependent_MTases_sf"/>
</dbReference>
<dbReference type="InterPro" id="IPR014369">
    <property type="entry name" value="Gly/Sar_N_MeTrfase"/>
</dbReference>
<dbReference type="EMBL" id="LGTE01000011">
    <property type="protein sequence ID" value="KNZ69525.1"/>
    <property type="molecule type" value="Genomic_DNA"/>
</dbReference>
<dbReference type="GO" id="GO:0005829">
    <property type="term" value="C:cytosol"/>
    <property type="evidence" value="ECO:0007669"/>
    <property type="project" value="TreeGrafter"/>
</dbReference>
<dbReference type="GO" id="GO:0051289">
    <property type="term" value="P:protein homotetramerization"/>
    <property type="evidence" value="ECO:0007669"/>
    <property type="project" value="TreeGrafter"/>
</dbReference>
<dbReference type="InterPro" id="IPR041698">
    <property type="entry name" value="Methyltransf_25"/>
</dbReference>
<dbReference type="GO" id="GO:0046498">
    <property type="term" value="P:S-adenosylhomocysteine metabolic process"/>
    <property type="evidence" value="ECO:0007669"/>
    <property type="project" value="TreeGrafter"/>
</dbReference>
<dbReference type="Gene3D" id="2.20.25.110">
    <property type="entry name" value="S-adenosyl-L-methionine-dependent methyltransferases"/>
    <property type="match status" value="1"/>
</dbReference>
<evidence type="ECO:0000313" key="6">
    <source>
        <dbReference type="Proteomes" id="UP000037175"/>
    </source>
</evidence>
<dbReference type="GO" id="GO:0017174">
    <property type="term" value="F:glycine N-methyltransferase activity"/>
    <property type="evidence" value="ECO:0007669"/>
    <property type="project" value="InterPro"/>
</dbReference>
<name>A0A0L6W1W3_9FIRM</name>
<proteinExistence type="predicted"/>
<dbReference type="Pfam" id="PF13649">
    <property type="entry name" value="Methyltransf_25"/>
    <property type="match status" value="1"/>
</dbReference>
<evidence type="ECO:0000313" key="5">
    <source>
        <dbReference type="EMBL" id="KNZ69525.1"/>
    </source>
</evidence>
<dbReference type="Proteomes" id="UP000037175">
    <property type="component" value="Unassembled WGS sequence"/>
</dbReference>
<keyword evidence="6" id="KW-1185">Reference proteome</keyword>
<dbReference type="GO" id="GO:0042802">
    <property type="term" value="F:identical protein binding"/>
    <property type="evidence" value="ECO:0007669"/>
    <property type="project" value="TreeGrafter"/>
</dbReference>
<evidence type="ECO:0000256" key="3">
    <source>
        <dbReference type="ARBA" id="ARBA00022691"/>
    </source>
</evidence>
<dbReference type="CDD" id="cd02440">
    <property type="entry name" value="AdoMet_MTases"/>
    <property type="match status" value="1"/>
</dbReference>
<organism evidence="5 6">
    <name type="scientific">Thermincola ferriacetica</name>
    <dbReference type="NCBI Taxonomy" id="281456"/>
    <lineage>
        <taxon>Bacteria</taxon>
        <taxon>Bacillati</taxon>
        <taxon>Bacillota</taxon>
        <taxon>Clostridia</taxon>
        <taxon>Eubacteriales</taxon>
        <taxon>Thermincolaceae</taxon>
        <taxon>Thermincola</taxon>
    </lineage>
</organism>
<dbReference type="GO" id="GO:0006111">
    <property type="term" value="P:regulation of gluconeogenesis"/>
    <property type="evidence" value="ECO:0007669"/>
    <property type="project" value="TreeGrafter"/>
</dbReference>
<dbReference type="SUPFAM" id="SSF53335">
    <property type="entry name" value="S-adenosyl-L-methionine-dependent methyltransferases"/>
    <property type="match status" value="1"/>
</dbReference>
<evidence type="ECO:0000259" key="4">
    <source>
        <dbReference type="Pfam" id="PF13649"/>
    </source>
</evidence>
<feature type="domain" description="Methyltransferase" evidence="4">
    <location>
        <begin position="49"/>
        <end position="145"/>
    </location>
</feature>
<dbReference type="GO" id="GO:0006730">
    <property type="term" value="P:one-carbon metabolic process"/>
    <property type="evidence" value="ECO:0007669"/>
    <property type="project" value="TreeGrafter"/>
</dbReference>
<gene>
    <name evidence="5" type="ORF">Tfer_1769</name>
</gene>
<dbReference type="AlphaFoldDB" id="A0A0L6W1W3"/>
<protein>
    <submittedName>
        <fullName evidence="5">Type 11 methyltransferase</fullName>
    </submittedName>
</protein>
<keyword evidence="3" id="KW-0949">S-adenosyl-L-methionine</keyword>
<dbReference type="GO" id="GO:1904047">
    <property type="term" value="F:S-adenosyl-L-methionine binding"/>
    <property type="evidence" value="ECO:0007669"/>
    <property type="project" value="TreeGrafter"/>
</dbReference>
<comment type="caution">
    <text evidence="5">The sequence shown here is derived from an EMBL/GenBank/DDBJ whole genome shotgun (WGS) entry which is preliminary data.</text>
</comment>
<sequence>MVFMQPEDNINIFEVFGFYYDKMIDWETRLRNEGPFFKETVSARGVSRVLDVGCGTGRHAIMFAQWGLDVTAIDPSGEMIEKAGENAKIASAVVKLYQMGADGLGQLNQKFDMVTCLGNSLAHIREKEVLVATIQEFYDCLENNGILIIQMRNYDKVFLNRERYMPLNVYRDHREEVLFLRMTDLISDEQVQFNILVFQREKAGEWKFHVLSEPLTPWRRHDLLAVMAEVGFKNIETYGNYKKRAWSKEESNDLIIIAEKS</sequence>